<evidence type="ECO:0000256" key="1">
    <source>
        <dbReference type="ARBA" id="ARBA00002074"/>
    </source>
</evidence>
<dbReference type="Gene3D" id="1.10.8.430">
    <property type="entry name" value="Helical domain of apoptotic protease-activating factors"/>
    <property type="match status" value="1"/>
</dbReference>
<accession>A0A8S0U0J2</accession>
<dbReference type="Gene3D" id="3.80.10.10">
    <property type="entry name" value="Ribonuclease Inhibitor"/>
    <property type="match status" value="1"/>
</dbReference>
<organism evidence="13 14">
    <name type="scientific">Olea europaea subsp. europaea</name>
    <dbReference type="NCBI Taxonomy" id="158383"/>
    <lineage>
        <taxon>Eukaryota</taxon>
        <taxon>Viridiplantae</taxon>
        <taxon>Streptophyta</taxon>
        <taxon>Embryophyta</taxon>
        <taxon>Tracheophyta</taxon>
        <taxon>Spermatophyta</taxon>
        <taxon>Magnoliopsida</taxon>
        <taxon>eudicotyledons</taxon>
        <taxon>Gunneridae</taxon>
        <taxon>Pentapetalae</taxon>
        <taxon>asterids</taxon>
        <taxon>lamiids</taxon>
        <taxon>Lamiales</taxon>
        <taxon>Oleaceae</taxon>
        <taxon>Oleeae</taxon>
        <taxon>Olea</taxon>
    </lineage>
</organism>
<evidence type="ECO:0000313" key="14">
    <source>
        <dbReference type="Proteomes" id="UP000594638"/>
    </source>
</evidence>
<sequence length="893" mass="102776">MAFAALLSLMHILEQKIQQKYTFLNRPVKKQIASLLKKVISLQDFLEKCSQHSSETIESLENHIRDAAHLAEDIVESYIVDRLLPESASNRDKILIMFCSNLEKVNEEIGSLLKQVVKIVINVVLEDQQPRTWMPSKTALGWNRLIVGLDNDLMEIKNQLVSESSHLETVSVVGMGGMGKTTLAKKVYDDALIQYHFHIRAWVTVSQEYSVQEIILSLLDSIPKNTDKMHEKETHTMHEENTEGLKELLYKSLKGKRYLIVMDDVWDDKILDELQRPFPNDKNGSRIMLTTRLERVGLYYPKSRPHHMHFLNEDESCSLFCEKVFGENSFPPELETVGKNICRNCRGIPLSIVVIAGLLSKANRTHHEWEKIAESISSTITSNDEQCSGVLYLSYNNLPHHLKGCYLYMGIFPEDFDIPVSLLFKLWIAEGFVKSMGSKTIEDAAEEYLLHLVQRSLVMVSKESSRGKIKTCKLHDLLRNLCTNEARRGNFFHVSSHGTPLDVRRLRRTIIHQGKSIGIGHRVSIHPDKNFLPLVKRPSTPLPRSIIYFDWDLVTKFVYFRLLKVLYIHYNMLDLPKEIMELVNLRCIDARCAEGWYLASIDKLQNLQTIVLHSDDNSFQLPQQIWTMQQLRHVQFGSSITLPCPPKARVKGEISVIVLENLQTLSVLKNFRCTEAVLKRIPNLKKLGVRYSGPPEAPLDWGYYRLHNLARLHKLELLKIEFSMQSPSFLQNITFPTSLRKLTLKGCRLPWENMTIVGSLSNLQVLKLKYNAFKGPEWEPIEGEFDQLKYLLLERLDLKHWRAENIHFPKLRQLVIRWCSSLEMIPFGIGEILTLDSIGLLGCSPTVVTSAKEIKEEQLNMGNDSFRLRFDDQVRVLSLSLSLSLSLVWCQKK</sequence>
<name>A0A8S0U0J2_OLEEU</name>
<dbReference type="CDD" id="cd14798">
    <property type="entry name" value="RX-CC_like"/>
    <property type="match status" value="1"/>
</dbReference>
<dbReference type="InterPro" id="IPR036388">
    <property type="entry name" value="WH-like_DNA-bd_sf"/>
</dbReference>
<proteinExistence type="inferred from homology"/>
<comment type="subcellular location">
    <subcellularLocation>
        <location evidence="2">Cytoplasm</location>
    </subcellularLocation>
</comment>
<evidence type="ECO:0000256" key="7">
    <source>
        <dbReference type="ARBA" id="ARBA00022737"/>
    </source>
</evidence>
<protein>
    <submittedName>
        <fullName evidence="13">Late blight resistance homolog R1A-10</fullName>
    </submittedName>
</protein>
<evidence type="ECO:0000313" key="13">
    <source>
        <dbReference type="EMBL" id="CAA3010731.1"/>
    </source>
</evidence>
<dbReference type="InterPro" id="IPR038005">
    <property type="entry name" value="RX-like_CC"/>
</dbReference>
<evidence type="ECO:0000256" key="5">
    <source>
        <dbReference type="ARBA" id="ARBA00022614"/>
    </source>
</evidence>
<dbReference type="GO" id="GO:0009626">
    <property type="term" value="P:plant-type hypersensitive response"/>
    <property type="evidence" value="ECO:0007669"/>
    <property type="project" value="UniProtKB-KW"/>
</dbReference>
<dbReference type="AlphaFoldDB" id="A0A8S0U0J2"/>
<dbReference type="SUPFAM" id="SSF52540">
    <property type="entry name" value="P-loop containing nucleoside triphosphate hydrolases"/>
    <property type="match status" value="1"/>
</dbReference>
<dbReference type="SUPFAM" id="SSF52058">
    <property type="entry name" value="L domain-like"/>
    <property type="match status" value="1"/>
</dbReference>
<feature type="domain" description="Disease resistance protein winged helix" evidence="12">
    <location>
        <begin position="411"/>
        <end position="481"/>
    </location>
</feature>
<keyword evidence="7" id="KW-0677">Repeat</keyword>
<dbReference type="InterPro" id="IPR002182">
    <property type="entry name" value="NB-ARC"/>
</dbReference>
<keyword evidence="4" id="KW-0963">Cytoplasm</keyword>
<evidence type="ECO:0000259" key="11">
    <source>
        <dbReference type="Pfam" id="PF00931"/>
    </source>
</evidence>
<dbReference type="InterPro" id="IPR058922">
    <property type="entry name" value="WHD_DRP"/>
</dbReference>
<dbReference type="InterPro" id="IPR042197">
    <property type="entry name" value="Apaf_helical"/>
</dbReference>
<evidence type="ECO:0000256" key="4">
    <source>
        <dbReference type="ARBA" id="ARBA00022490"/>
    </source>
</evidence>
<evidence type="ECO:0000256" key="6">
    <source>
        <dbReference type="ARBA" id="ARBA00022667"/>
    </source>
</evidence>
<keyword evidence="8" id="KW-0547">Nucleotide-binding</keyword>
<keyword evidence="9" id="KW-0611">Plant defense</keyword>
<dbReference type="InterPro" id="IPR044974">
    <property type="entry name" value="Disease_R_plants"/>
</dbReference>
<feature type="domain" description="NB-ARC" evidence="11">
    <location>
        <begin position="152"/>
        <end position="327"/>
    </location>
</feature>
<comment type="similarity">
    <text evidence="3">Belongs to the disease resistance NB-LRR family.</text>
</comment>
<evidence type="ECO:0000256" key="10">
    <source>
        <dbReference type="ARBA" id="ARBA00022840"/>
    </source>
</evidence>
<dbReference type="EMBL" id="CACTIH010007350">
    <property type="protein sequence ID" value="CAA3010731.1"/>
    <property type="molecule type" value="Genomic_DNA"/>
</dbReference>
<keyword evidence="14" id="KW-1185">Reference proteome</keyword>
<dbReference type="Proteomes" id="UP000594638">
    <property type="component" value="Unassembled WGS sequence"/>
</dbReference>
<dbReference type="FunFam" id="3.40.50.300:FF:001091">
    <property type="entry name" value="Probable disease resistance protein At1g61300"/>
    <property type="match status" value="1"/>
</dbReference>
<keyword evidence="6" id="KW-0381">Hypersensitive response</keyword>
<comment type="function">
    <text evidence="1">Confers resistance to late blight (Phytophthora infestans) races carrying the avirulence gene Avr1. Resistance proteins guard the plant against pathogens that contain an appropriate avirulence protein via an indirect interaction with this avirulence protein. That triggers a defense system including the hypersensitive response, which restricts the pathogen growth.</text>
</comment>
<keyword evidence="5" id="KW-0433">Leucine-rich repeat</keyword>
<dbReference type="GO" id="GO:0005524">
    <property type="term" value="F:ATP binding"/>
    <property type="evidence" value="ECO:0007669"/>
    <property type="project" value="UniProtKB-KW"/>
</dbReference>
<dbReference type="PANTHER" id="PTHR23155:SF1152">
    <property type="entry name" value="AAA+ ATPASE DOMAIN-CONTAINING PROTEIN"/>
    <property type="match status" value="1"/>
</dbReference>
<dbReference type="FunFam" id="1.10.10.10:FF:000322">
    <property type="entry name" value="Probable disease resistance protein At1g63360"/>
    <property type="match status" value="1"/>
</dbReference>
<comment type="caution">
    <text evidence="13">The sequence shown here is derived from an EMBL/GenBank/DDBJ whole genome shotgun (WGS) entry which is preliminary data.</text>
</comment>
<reference evidence="13 14" key="1">
    <citation type="submission" date="2019-12" db="EMBL/GenBank/DDBJ databases">
        <authorList>
            <person name="Alioto T."/>
            <person name="Alioto T."/>
            <person name="Gomez Garrido J."/>
        </authorList>
    </citation>
    <scope>NUCLEOTIDE SEQUENCE [LARGE SCALE GENOMIC DNA]</scope>
</reference>
<dbReference type="PRINTS" id="PR00364">
    <property type="entry name" value="DISEASERSIST"/>
</dbReference>
<dbReference type="GO" id="GO:0005737">
    <property type="term" value="C:cytoplasm"/>
    <property type="evidence" value="ECO:0007669"/>
    <property type="project" value="UniProtKB-SubCell"/>
</dbReference>
<dbReference type="Gene3D" id="3.40.50.300">
    <property type="entry name" value="P-loop containing nucleotide triphosphate hydrolases"/>
    <property type="match status" value="1"/>
</dbReference>
<dbReference type="PANTHER" id="PTHR23155">
    <property type="entry name" value="DISEASE RESISTANCE PROTEIN RP"/>
    <property type="match status" value="1"/>
</dbReference>
<dbReference type="Pfam" id="PF23559">
    <property type="entry name" value="WHD_DRP"/>
    <property type="match status" value="1"/>
</dbReference>
<keyword evidence="10" id="KW-0067">ATP-binding</keyword>
<dbReference type="Pfam" id="PF00931">
    <property type="entry name" value="NB-ARC"/>
    <property type="match status" value="1"/>
</dbReference>
<dbReference type="Gramene" id="OE9A036296T1">
    <property type="protein sequence ID" value="OE9A036296C1"/>
    <property type="gene ID" value="OE9A036296"/>
</dbReference>
<evidence type="ECO:0000256" key="2">
    <source>
        <dbReference type="ARBA" id="ARBA00004496"/>
    </source>
</evidence>
<dbReference type="InterPro" id="IPR027417">
    <property type="entry name" value="P-loop_NTPase"/>
</dbReference>
<gene>
    <name evidence="13" type="ORF">OLEA9_A036296</name>
</gene>
<evidence type="ECO:0000259" key="12">
    <source>
        <dbReference type="Pfam" id="PF23559"/>
    </source>
</evidence>
<dbReference type="InterPro" id="IPR032675">
    <property type="entry name" value="LRR_dom_sf"/>
</dbReference>
<dbReference type="Gene3D" id="1.10.10.10">
    <property type="entry name" value="Winged helix-like DNA-binding domain superfamily/Winged helix DNA-binding domain"/>
    <property type="match status" value="1"/>
</dbReference>
<evidence type="ECO:0000256" key="3">
    <source>
        <dbReference type="ARBA" id="ARBA00008894"/>
    </source>
</evidence>
<evidence type="ECO:0000256" key="8">
    <source>
        <dbReference type="ARBA" id="ARBA00022741"/>
    </source>
</evidence>
<evidence type="ECO:0000256" key="9">
    <source>
        <dbReference type="ARBA" id="ARBA00022821"/>
    </source>
</evidence>
<dbReference type="OrthoDB" id="1296053at2759"/>
<dbReference type="GO" id="GO:0051607">
    <property type="term" value="P:defense response to virus"/>
    <property type="evidence" value="ECO:0007669"/>
    <property type="project" value="UniProtKB-ARBA"/>
</dbReference>
<dbReference type="Gene3D" id="1.20.5.4130">
    <property type="match status" value="1"/>
</dbReference>
<dbReference type="GO" id="GO:0043531">
    <property type="term" value="F:ADP binding"/>
    <property type="evidence" value="ECO:0007669"/>
    <property type="project" value="InterPro"/>
</dbReference>